<keyword evidence="2" id="KW-1185">Reference proteome</keyword>
<proteinExistence type="predicted"/>
<comment type="caution">
    <text evidence="1">The sequence shown here is derived from an EMBL/GenBank/DDBJ whole genome shotgun (WGS) entry which is preliminary data.</text>
</comment>
<sequence length="470" mass="52322">MSTSMLSPNSSYRIDGATPEQQALVDELASSFFVSDEKIASIIETFRQRMREGLQADGLELKMIPAFIPHRPTGRESGSFFAIDLGGTNLRILRVTLKGNSQVDIEPQKYTLSEEAKSGPLFDFVAEKIGAFLDERGLLPAKDDPPIPMGFTFSYPVNQTSLTAGTLMHWTKGITAPNCVGRDVVRLLHDSLLRRHIKVNIVAMLNDTVSTLLGSAYMHPGTQMGVIFGTGTNAAYYERLDQIPKFCAPLDDPAASEMILNIEWGGFDTRYSVLPATMHDIKLNRKSPNPFQQAYEKMISGLYLGEIVRNAALYMVDQRLLFNGRSSSILNEMWSIDTMYLTEAISDSSSDLSIVKDILEKTLGLDPTSLLDRRIFRAIAIMVGERASRLSSVGLVSTLLQRPELLEKHLIVGIDGSMYEFLPQFEERVYDTLRRFLSPDQFKNIRLILAKDCSSVGSAIAAMFYGSTRK</sequence>
<name>A0ACC1HIR2_9FUNG</name>
<evidence type="ECO:0000313" key="1">
    <source>
        <dbReference type="EMBL" id="KAJ1675618.1"/>
    </source>
</evidence>
<accession>A0ACC1HIR2</accession>
<organism evidence="1 2">
    <name type="scientific">Spiromyces aspiralis</name>
    <dbReference type="NCBI Taxonomy" id="68401"/>
    <lineage>
        <taxon>Eukaryota</taxon>
        <taxon>Fungi</taxon>
        <taxon>Fungi incertae sedis</taxon>
        <taxon>Zoopagomycota</taxon>
        <taxon>Kickxellomycotina</taxon>
        <taxon>Kickxellomycetes</taxon>
        <taxon>Kickxellales</taxon>
        <taxon>Kickxellaceae</taxon>
        <taxon>Spiromyces</taxon>
    </lineage>
</organism>
<gene>
    <name evidence="1" type="ORF">EV182_000913</name>
</gene>
<evidence type="ECO:0000313" key="2">
    <source>
        <dbReference type="Proteomes" id="UP001145114"/>
    </source>
</evidence>
<dbReference type="EMBL" id="JAMZIH010005228">
    <property type="protein sequence ID" value="KAJ1675618.1"/>
    <property type="molecule type" value="Genomic_DNA"/>
</dbReference>
<protein>
    <submittedName>
        <fullName evidence="1">Uncharacterized protein</fullName>
    </submittedName>
</protein>
<dbReference type="Proteomes" id="UP001145114">
    <property type="component" value="Unassembled WGS sequence"/>
</dbReference>
<reference evidence="1" key="1">
    <citation type="submission" date="2022-06" db="EMBL/GenBank/DDBJ databases">
        <title>Phylogenomic reconstructions and comparative analyses of Kickxellomycotina fungi.</title>
        <authorList>
            <person name="Reynolds N.K."/>
            <person name="Stajich J.E."/>
            <person name="Barry K."/>
            <person name="Grigoriev I.V."/>
            <person name="Crous P."/>
            <person name="Smith M.E."/>
        </authorList>
    </citation>
    <scope>NUCLEOTIDE SEQUENCE</scope>
    <source>
        <strain evidence="1">RSA 2271</strain>
    </source>
</reference>